<keyword evidence="6 8" id="KW-1133">Transmembrane helix</keyword>
<feature type="transmembrane region" description="Helical" evidence="8">
    <location>
        <begin position="77"/>
        <end position="100"/>
    </location>
</feature>
<dbReference type="Pfam" id="PF01032">
    <property type="entry name" value="FecCD"/>
    <property type="match status" value="1"/>
</dbReference>
<evidence type="ECO:0000256" key="2">
    <source>
        <dbReference type="ARBA" id="ARBA00007935"/>
    </source>
</evidence>
<dbReference type="Gene3D" id="1.10.3470.10">
    <property type="entry name" value="ABC transporter involved in vitamin B12 uptake, BtuC"/>
    <property type="match status" value="1"/>
</dbReference>
<feature type="transmembrane region" description="Helical" evidence="8">
    <location>
        <begin position="229"/>
        <end position="254"/>
    </location>
</feature>
<dbReference type="InterPro" id="IPR037294">
    <property type="entry name" value="ABC_BtuC-like"/>
</dbReference>
<dbReference type="PANTHER" id="PTHR30472">
    <property type="entry name" value="FERRIC ENTEROBACTIN TRANSPORT SYSTEM PERMEASE PROTEIN"/>
    <property type="match status" value="1"/>
</dbReference>
<evidence type="ECO:0000256" key="8">
    <source>
        <dbReference type="SAM" id="Phobius"/>
    </source>
</evidence>
<keyword evidence="4" id="KW-1003">Cell membrane</keyword>
<evidence type="ECO:0000256" key="3">
    <source>
        <dbReference type="ARBA" id="ARBA00022448"/>
    </source>
</evidence>
<protein>
    <submittedName>
        <fullName evidence="9">Iron complex transport system permease protein</fullName>
    </submittedName>
</protein>
<keyword evidence="5 8" id="KW-0812">Transmembrane</keyword>
<dbReference type="InterPro" id="IPR000522">
    <property type="entry name" value="ABC_transptr_permease_BtuC"/>
</dbReference>
<evidence type="ECO:0000256" key="1">
    <source>
        <dbReference type="ARBA" id="ARBA00004651"/>
    </source>
</evidence>
<dbReference type="AlphaFoldDB" id="A0A1M5PDM1"/>
<reference evidence="9 10" key="1">
    <citation type="submission" date="2016-11" db="EMBL/GenBank/DDBJ databases">
        <authorList>
            <person name="Jaros S."/>
            <person name="Januszkiewicz K."/>
            <person name="Wedrychowicz H."/>
        </authorList>
    </citation>
    <scope>NUCLEOTIDE SEQUENCE [LARGE SCALE GENOMIC DNA]</scope>
    <source>
        <strain evidence="9 10">CGMCC 1.7049</strain>
    </source>
</reference>
<evidence type="ECO:0000256" key="6">
    <source>
        <dbReference type="ARBA" id="ARBA00022989"/>
    </source>
</evidence>
<feature type="transmembrane region" description="Helical" evidence="8">
    <location>
        <begin position="138"/>
        <end position="159"/>
    </location>
</feature>
<name>A0A1M5PDM1_9GAMM</name>
<feature type="transmembrane region" description="Helical" evidence="8">
    <location>
        <begin position="45"/>
        <end position="65"/>
    </location>
</feature>
<feature type="transmembrane region" description="Helical" evidence="8">
    <location>
        <begin position="299"/>
        <end position="316"/>
    </location>
</feature>
<dbReference type="GO" id="GO:0022857">
    <property type="term" value="F:transmembrane transporter activity"/>
    <property type="evidence" value="ECO:0007669"/>
    <property type="project" value="InterPro"/>
</dbReference>
<dbReference type="STRING" id="490188.SAMN04488068_2177"/>
<organism evidence="9 10">
    <name type="scientific">Hydrocarboniphaga daqingensis</name>
    <dbReference type="NCBI Taxonomy" id="490188"/>
    <lineage>
        <taxon>Bacteria</taxon>
        <taxon>Pseudomonadati</taxon>
        <taxon>Pseudomonadota</taxon>
        <taxon>Gammaproteobacteria</taxon>
        <taxon>Nevskiales</taxon>
        <taxon>Nevskiaceae</taxon>
        <taxon>Hydrocarboniphaga</taxon>
    </lineage>
</organism>
<feature type="transmembrane region" description="Helical" evidence="8">
    <location>
        <begin position="106"/>
        <end position="126"/>
    </location>
</feature>
<sequence length="325" mass="33042">MLGLCWGSIALPPLHILQSLLSAIGLPMAAAPDPFTVATIVDLRLPRVVLALMIGASLAQSGAAMQGLFRNPLADPGLVGVASGAALAAAAAIVALPALAPWAQAIATPASAFVGGLLAAAIAARIARIDGATRVTTLLLAGLATNALAAAGIGFLLSVADPASLRNISFWMYGSLSKAGWTEIALTAPLVVGALIWLPRQSQALDALLLGEAEARHLGVNVERLKRSVLLAIVLAVACCVALAGLIGFVGLLAPHWVRMRLGPGHQALLPAAALAGAVLMSAADLVSRTLLAPQELPIGILTAAIGAPFFLLMLFRHRGSVEGW</sequence>
<keyword evidence="7 8" id="KW-0472">Membrane</keyword>
<dbReference type="FunFam" id="1.10.3470.10:FF:000001">
    <property type="entry name" value="Vitamin B12 ABC transporter permease BtuC"/>
    <property type="match status" value="1"/>
</dbReference>
<dbReference type="Proteomes" id="UP000199758">
    <property type="component" value="Unassembled WGS sequence"/>
</dbReference>
<accession>A0A1M5PDM1</accession>
<keyword evidence="10" id="KW-1185">Reference proteome</keyword>
<feature type="transmembrane region" description="Helical" evidence="8">
    <location>
        <begin position="266"/>
        <end position="287"/>
    </location>
</feature>
<evidence type="ECO:0000256" key="4">
    <source>
        <dbReference type="ARBA" id="ARBA00022475"/>
    </source>
</evidence>
<comment type="subcellular location">
    <subcellularLocation>
        <location evidence="1">Cell membrane</location>
        <topology evidence="1">Multi-pass membrane protein</topology>
    </subcellularLocation>
</comment>
<dbReference type="GO" id="GO:0005886">
    <property type="term" value="C:plasma membrane"/>
    <property type="evidence" value="ECO:0007669"/>
    <property type="project" value="UniProtKB-SubCell"/>
</dbReference>
<comment type="similarity">
    <text evidence="2">Belongs to the binding-protein-dependent transport system permease family. FecCD subfamily.</text>
</comment>
<keyword evidence="3" id="KW-0813">Transport</keyword>
<dbReference type="CDD" id="cd06550">
    <property type="entry name" value="TM_ABC_iron-siderophores_like"/>
    <property type="match status" value="1"/>
</dbReference>
<proteinExistence type="inferred from homology"/>
<dbReference type="GO" id="GO:0033214">
    <property type="term" value="P:siderophore-iron import into cell"/>
    <property type="evidence" value="ECO:0007669"/>
    <property type="project" value="TreeGrafter"/>
</dbReference>
<evidence type="ECO:0000313" key="10">
    <source>
        <dbReference type="Proteomes" id="UP000199758"/>
    </source>
</evidence>
<evidence type="ECO:0000313" key="9">
    <source>
        <dbReference type="EMBL" id="SHG99818.1"/>
    </source>
</evidence>
<gene>
    <name evidence="9" type="ORF">SAMN04488068_2177</name>
</gene>
<feature type="transmembrane region" description="Helical" evidence="8">
    <location>
        <begin position="179"/>
        <end position="198"/>
    </location>
</feature>
<dbReference type="EMBL" id="FQWZ01000004">
    <property type="protein sequence ID" value="SHG99818.1"/>
    <property type="molecule type" value="Genomic_DNA"/>
</dbReference>
<dbReference type="SUPFAM" id="SSF81345">
    <property type="entry name" value="ABC transporter involved in vitamin B12 uptake, BtuC"/>
    <property type="match status" value="1"/>
</dbReference>
<dbReference type="PANTHER" id="PTHR30472:SF25">
    <property type="entry name" value="ABC TRANSPORTER PERMEASE PROTEIN MJ0876-RELATED"/>
    <property type="match status" value="1"/>
</dbReference>
<evidence type="ECO:0000256" key="5">
    <source>
        <dbReference type="ARBA" id="ARBA00022692"/>
    </source>
</evidence>
<evidence type="ECO:0000256" key="7">
    <source>
        <dbReference type="ARBA" id="ARBA00023136"/>
    </source>
</evidence>